<dbReference type="AlphaFoldDB" id="A0A7J8ZJ26"/>
<reference evidence="1 2" key="1">
    <citation type="journal article" date="2019" name="Genome Biol. Evol.">
        <title>Insights into the evolution of the New World diploid cottons (Gossypium, subgenus Houzingenia) based on genome sequencing.</title>
        <authorList>
            <person name="Grover C.E."/>
            <person name="Arick M.A. 2nd"/>
            <person name="Thrash A."/>
            <person name="Conover J.L."/>
            <person name="Sanders W.S."/>
            <person name="Peterson D.G."/>
            <person name="Frelichowski J.E."/>
            <person name="Scheffler J.A."/>
            <person name="Scheffler B.E."/>
            <person name="Wendel J.F."/>
        </authorList>
    </citation>
    <scope>NUCLEOTIDE SEQUENCE [LARGE SCALE GENOMIC DNA]</scope>
    <source>
        <strain evidence="1">4</strain>
        <tissue evidence="1">Leaf</tissue>
    </source>
</reference>
<proteinExistence type="predicted"/>
<gene>
    <name evidence="1" type="ORF">Golax_010539</name>
</gene>
<organism evidence="1 2">
    <name type="scientific">Gossypium laxum</name>
    <dbReference type="NCBI Taxonomy" id="34288"/>
    <lineage>
        <taxon>Eukaryota</taxon>
        <taxon>Viridiplantae</taxon>
        <taxon>Streptophyta</taxon>
        <taxon>Embryophyta</taxon>
        <taxon>Tracheophyta</taxon>
        <taxon>Spermatophyta</taxon>
        <taxon>Magnoliopsida</taxon>
        <taxon>eudicotyledons</taxon>
        <taxon>Gunneridae</taxon>
        <taxon>Pentapetalae</taxon>
        <taxon>rosids</taxon>
        <taxon>malvids</taxon>
        <taxon>Malvales</taxon>
        <taxon>Malvaceae</taxon>
        <taxon>Malvoideae</taxon>
        <taxon>Gossypium</taxon>
    </lineage>
</organism>
<dbReference type="Proteomes" id="UP000593574">
    <property type="component" value="Unassembled WGS sequence"/>
</dbReference>
<keyword evidence="2" id="KW-1185">Reference proteome</keyword>
<name>A0A7J8ZJ26_9ROSI</name>
<dbReference type="EMBL" id="JABEZV010000005">
    <property type="protein sequence ID" value="MBA0711344.1"/>
    <property type="molecule type" value="Genomic_DNA"/>
</dbReference>
<evidence type="ECO:0000313" key="1">
    <source>
        <dbReference type="EMBL" id="MBA0711344.1"/>
    </source>
</evidence>
<feature type="non-terminal residue" evidence="1">
    <location>
        <position position="69"/>
    </location>
</feature>
<protein>
    <submittedName>
        <fullName evidence="1">Uncharacterized protein</fullName>
    </submittedName>
</protein>
<sequence length="69" mass="7826">YLKKILGFGFVVVDTTLDSVIRVCSRLADLREGRLVHRILIKYGFEFDQIIGGVLIEFYSDCEATVDAK</sequence>
<accession>A0A7J8ZJ26</accession>
<evidence type="ECO:0000313" key="2">
    <source>
        <dbReference type="Proteomes" id="UP000593574"/>
    </source>
</evidence>
<comment type="caution">
    <text evidence="1">The sequence shown here is derived from an EMBL/GenBank/DDBJ whole genome shotgun (WGS) entry which is preliminary data.</text>
</comment>
<feature type="non-terminal residue" evidence="1">
    <location>
        <position position="1"/>
    </location>
</feature>